<dbReference type="Proteomes" id="UP000008144">
    <property type="component" value="Chromosome 2"/>
</dbReference>
<dbReference type="HOGENOM" id="CLU_2385492_0_0_1"/>
<dbReference type="Ensembl" id="ENSCINT00000022416.2">
    <property type="protein sequence ID" value="ENSCINP00000022170.2"/>
    <property type="gene ID" value="ENSCING00000019906.1"/>
</dbReference>
<accession>F7A5X4</accession>
<keyword evidence="1" id="KW-0472">Membrane</keyword>
<feature type="transmembrane region" description="Helical" evidence="1">
    <location>
        <begin position="24"/>
        <end position="43"/>
    </location>
</feature>
<reference evidence="3" key="1">
    <citation type="journal article" date="2002" name="Science">
        <title>The draft genome of Ciona intestinalis: insights into chordate and vertebrate origins.</title>
        <authorList>
            <person name="Dehal P."/>
            <person name="Satou Y."/>
            <person name="Campbell R.K."/>
            <person name="Chapman J."/>
            <person name="Degnan B."/>
            <person name="De Tomaso A."/>
            <person name="Davidson B."/>
            <person name="Di Gregorio A."/>
            <person name="Gelpke M."/>
            <person name="Goodstein D.M."/>
            <person name="Harafuji N."/>
            <person name="Hastings K.E."/>
            <person name="Ho I."/>
            <person name="Hotta K."/>
            <person name="Huang W."/>
            <person name="Kawashima T."/>
            <person name="Lemaire P."/>
            <person name="Martinez D."/>
            <person name="Meinertzhagen I.A."/>
            <person name="Necula S."/>
            <person name="Nonaka M."/>
            <person name="Putnam N."/>
            <person name="Rash S."/>
            <person name="Saiga H."/>
            <person name="Satake M."/>
            <person name="Terry A."/>
            <person name="Yamada L."/>
            <person name="Wang H.G."/>
            <person name="Awazu S."/>
            <person name="Azumi K."/>
            <person name="Boore J."/>
            <person name="Branno M."/>
            <person name="Chin-Bow S."/>
            <person name="DeSantis R."/>
            <person name="Doyle S."/>
            <person name="Francino P."/>
            <person name="Keys D.N."/>
            <person name="Haga S."/>
            <person name="Hayashi H."/>
            <person name="Hino K."/>
            <person name="Imai K.S."/>
            <person name="Inaba K."/>
            <person name="Kano S."/>
            <person name="Kobayashi K."/>
            <person name="Kobayashi M."/>
            <person name="Lee B.I."/>
            <person name="Makabe K.W."/>
            <person name="Manohar C."/>
            <person name="Matassi G."/>
            <person name="Medina M."/>
            <person name="Mochizuki Y."/>
            <person name="Mount S."/>
            <person name="Morishita T."/>
            <person name="Miura S."/>
            <person name="Nakayama A."/>
            <person name="Nishizaka S."/>
            <person name="Nomoto H."/>
            <person name="Ohta F."/>
            <person name="Oishi K."/>
            <person name="Rigoutsos I."/>
            <person name="Sano M."/>
            <person name="Sasaki A."/>
            <person name="Sasakura Y."/>
            <person name="Shoguchi E."/>
            <person name="Shin-i T."/>
            <person name="Spagnuolo A."/>
            <person name="Stainier D."/>
            <person name="Suzuki M.M."/>
            <person name="Tassy O."/>
            <person name="Takatori N."/>
            <person name="Tokuoka M."/>
            <person name="Yagi K."/>
            <person name="Yoshizaki F."/>
            <person name="Wada S."/>
            <person name="Zhang C."/>
            <person name="Hyatt P.D."/>
            <person name="Larimer F."/>
            <person name="Detter C."/>
            <person name="Doggett N."/>
            <person name="Glavina T."/>
            <person name="Hawkins T."/>
            <person name="Richardson P."/>
            <person name="Lucas S."/>
            <person name="Kohara Y."/>
            <person name="Levine M."/>
            <person name="Satoh N."/>
            <person name="Rokhsar D.S."/>
        </authorList>
    </citation>
    <scope>NUCLEOTIDE SEQUENCE [LARGE SCALE GENOMIC DNA]</scope>
</reference>
<dbReference type="EMBL" id="EAAA01001327">
    <property type="status" value="NOT_ANNOTATED_CDS"/>
    <property type="molecule type" value="Genomic_DNA"/>
</dbReference>
<name>F7A5X4_CIOIN</name>
<protein>
    <submittedName>
        <fullName evidence="2">Uncharacterized protein</fullName>
    </submittedName>
</protein>
<keyword evidence="1" id="KW-0812">Transmembrane</keyword>
<evidence type="ECO:0000313" key="3">
    <source>
        <dbReference type="Proteomes" id="UP000008144"/>
    </source>
</evidence>
<reference evidence="2" key="2">
    <citation type="journal article" date="2008" name="Genome Biol.">
        <title>Improved genome assembly and evidence-based global gene model set for the chordate Ciona intestinalis: new insight into intron and operon populations.</title>
        <authorList>
            <person name="Satou Y."/>
            <person name="Mineta K."/>
            <person name="Ogasawara M."/>
            <person name="Sasakura Y."/>
            <person name="Shoguchi E."/>
            <person name="Ueno K."/>
            <person name="Yamada L."/>
            <person name="Matsumoto J."/>
            <person name="Wasserscheid J."/>
            <person name="Dewar K."/>
            <person name="Wiley G.B."/>
            <person name="Macmil S.L."/>
            <person name="Roe B.A."/>
            <person name="Zeller R.W."/>
            <person name="Hastings K.E."/>
            <person name="Lemaire P."/>
            <person name="Lindquist E."/>
            <person name="Endo T."/>
            <person name="Hotta K."/>
            <person name="Inaba K."/>
        </authorList>
    </citation>
    <scope>NUCLEOTIDE SEQUENCE [LARGE SCALE GENOMIC DNA]</scope>
    <source>
        <strain evidence="2">wild type</strain>
    </source>
</reference>
<dbReference type="AlphaFoldDB" id="F7A5X4"/>
<organism evidence="2 3">
    <name type="scientific">Ciona intestinalis</name>
    <name type="common">Transparent sea squirt</name>
    <name type="synonym">Ascidia intestinalis</name>
    <dbReference type="NCBI Taxonomy" id="7719"/>
    <lineage>
        <taxon>Eukaryota</taxon>
        <taxon>Metazoa</taxon>
        <taxon>Chordata</taxon>
        <taxon>Tunicata</taxon>
        <taxon>Ascidiacea</taxon>
        <taxon>Phlebobranchia</taxon>
        <taxon>Cionidae</taxon>
        <taxon>Ciona</taxon>
    </lineage>
</organism>
<sequence length="94" mass="10377">MFLLHWDWTSWHHHKLCTCHVTKILLWFCVTICLLSPICTSWFSTIGTTVVVATTTTLSTSSTKTIASASSVTITSTTTATTTGHSCYSKYNVN</sequence>
<reference evidence="2" key="4">
    <citation type="submission" date="2025-09" db="UniProtKB">
        <authorList>
            <consortium name="Ensembl"/>
        </authorList>
    </citation>
    <scope>IDENTIFICATION</scope>
</reference>
<keyword evidence="1" id="KW-1133">Transmembrane helix</keyword>
<proteinExistence type="predicted"/>
<evidence type="ECO:0000256" key="1">
    <source>
        <dbReference type="SAM" id="Phobius"/>
    </source>
</evidence>
<keyword evidence="3" id="KW-1185">Reference proteome</keyword>
<reference evidence="2" key="3">
    <citation type="submission" date="2025-08" db="UniProtKB">
        <authorList>
            <consortium name="Ensembl"/>
        </authorList>
    </citation>
    <scope>IDENTIFICATION</scope>
</reference>
<evidence type="ECO:0000313" key="2">
    <source>
        <dbReference type="Ensembl" id="ENSCINP00000022170.2"/>
    </source>
</evidence>
<dbReference type="InParanoid" id="F7A5X4"/>